<feature type="region of interest" description="Disordered" evidence="1">
    <location>
        <begin position="1"/>
        <end position="39"/>
    </location>
</feature>
<keyword evidence="3" id="KW-1185">Reference proteome</keyword>
<gene>
    <name evidence="2" type="ORF">WJX75_005902</name>
</gene>
<evidence type="ECO:0008006" key="4">
    <source>
        <dbReference type="Google" id="ProtNLM"/>
    </source>
</evidence>
<reference evidence="2 3" key="1">
    <citation type="journal article" date="2024" name="Nat. Commun.">
        <title>Phylogenomics reveals the evolutionary origins of lichenization in chlorophyte algae.</title>
        <authorList>
            <person name="Puginier C."/>
            <person name="Libourel C."/>
            <person name="Otte J."/>
            <person name="Skaloud P."/>
            <person name="Haon M."/>
            <person name="Grisel S."/>
            <person name="Petersen M."/>
            <person name="Berrin J.G."/>
            <person name="Delaux P.M."/>
            <person name="Dal Grande F."/>
            <person name="Keller J."/>
        </authorList>
    </citation>
    <scope>NUCLEOTIDE SEQUENCE [LARGE SCALE GENOMIC DNA]</scope>
    <source>
        <strain evidence="2 3">SAG 216-7</strain>
    </source>
</reference>
<evidence type="ECO:0000313" key="3">
    <source>
        <dbReference type="Proteomes" id="UP001491310"/>
    </source>
</evidence>
<comment type="caution">
    <text evidence="2">The sequence shown here is derived from an EMBL/GenBank/DDBJ whole genome shotgun (WGS) entry which is preliminary data.</text>
</comment>
<protein>
    <recommendedName>
        <fullName evidence="4">F-box domain-containing protein</fullName>
    </recommendedName>
</protein>
<proteinExistence type="predicted"/>
<evidence type="ECO:0000313" key="2">
    <source>
        <dbReference type="EMBL" id="KAK9918678.1"/>
    </source>
</evidence>
<feature type="region of interest" description="Disordered" evidence="1">
    <location>
        <begin position="100"/>
        <end position="125"/>
    </location>
</feature>
<feature type="region of interest" description="Disordered" evidence="1">
    <location>
        <begin position="65"/>
        <end position="85"/>
    </location>
</feature>
<sequence>MPEPKSGEVYNNNKKGPSPFIQRYDPSHCTSSSGGRCDEHGPEAASCKIMYNPFQDSLAAHGDRISKASNSDPRKNNHASVQASNRVNYVDSCNSAYGLQVPHSTRTQALPNISSPDGGDRRKKAECASLPSKRIRLFHDNSSCAAMGPGMSVTAPDWKPSAPSAPEACQVAPMLDTRIAQSRADYTAASEAHLNKVTEGESVAWQGTPLDIIQEVMHVSDPREIVRLASTCKSLCGHFRGIVKASALLEEFNRTVCPMFRWSIVQRGPQEYAFRLDDRAPC</sequence>
<accession>A0ABR2Z3J5</accession>
<name>A0ABR2Z3J5_9CHLO</name>
<organism evidence="2 3">
    <name type="scientific">Coccomyxa subellipsoidea</name>
    <dbReference type="NCBI Taxonomy" id="248742"/>
    <lineage>
        <taxon>Eukaryota</taxon>
        <taxon>Viridiplantae</taxon>
        <taxon>Chlorophyta</taxon>
        <taxon>core chlorophytes</taxon>
        <taxon>Trebouxiophyceae</taxon>
        <taxon>Trebouxiophyceae incertae sedis</taxon>
        <taxon>Coccomyxaceae</taxon>
        <taxon>Coccomyxa</taxon>
    </lineage>
</organism>
<evidence type="ECO:0000256" key="1">
    <source>
        <dbReference type="SAM" id="MobiDB-lite"/>
    </source>
</evidence>
<dbReference type="EMBL" id="JALJOT010000001">
    <property type="protein sequence ID" value="KAK9918678.1"/>
    <property type="molecule type" value="Genomic_DNA"/>
</dbReference>
<dbReference type="Proteomes" id="UP001491310">
    <property type="component" value="Unassembled WGS sequence"/>
</dbReference>
<feature type="compositionally biased region" description="Polar residues" evidence="1">
    <location>
        <begin position="100"/>
        <end position="115"/>
    </location>
</feature>